<keyword evidence="4" id="KW-0862">Zinc</keyword>
<proteinExistence type="inferred from homology"/>
<dbReference type="Pfam" id="PF08240">
    <property type="entry name" value="ADH_N"/>
    <property type="match status" value="1"/>
</dbReference>
<organism evidence="7 8">
    <name type="scientific">Oligosphaera ethanolica</name>
    <dbReference type="NCBI Taxonomy" id="760260"/>
    <lineage>
        <taxon>Bacteria</taxon>
        <taxon>Pseudomonadati</taxon>
        <taxon>Lentisphaerota</taxon>
        <taxon>Oligosphaeria</taxon>
        <taxon>Oligosphaerales</taxon>
        <taxon>Oligosphaeraceae</taxon>
        <taxon>Oligosphaera</taxon>
    </lineage>
</organism>
<dbReference type="SUPFAM" id="SSF51735">
    <property type="entry name" value="NAD(P)-binding Rossmann-fold domains"/>
    <property type="match status" value="1"/>
</dbReference>
<dbReference type="GO" id="GO:0016491">
    <property type="term" value="F:oxidoreductase activity"/>
    <property type="evidence" value="ECO:0007669"/>
    <property type="project" value="UniProtKB-KW"/>
</dbReference>
<evidence type="ECO:0000256" key="2">
    <source>
        <dbReference type="ARBA" id="ARBA00008072"/>
    </source>
</evidence>
<dbReference type="RefSeq" id="WP_307259710.1">
    <property type="nucleotide sequence ID" value="NZ_JAUSVL010000001.1"/>
</dbReference>
<dbReference type="InterPro" id="IPR011032">
    <property type="entry name" value="GroES-like_sf"/>
</dbReference>
<dbReference type="CDD" id="cd08255">
    <property type="entry name" value="2-desacetyl-2-hydroxyethyl_bacteriochlorophyllide_like"/>
    <property type="match status" value="1"/>
</dbReference>
<keyword evidence="8" id="KW-1185">Reference proteome</keyword>
<dbReference type="PANTHER" id="PTHR43350:SF19">
    <property type="entry name" value="D-GULOSIDE 3-DEHYDROGENASE"/>
    <property type="match status" value="1"/>
</dbReference>
<dbReference type="Pfam" id="PF00107">
    <property type="entry name" value="ADH_zinc_N"/>
    <property type="match status" value="1"/>
</dbReference>
<dbReference type="AlphaFoldDB" id="A0AAE4AMZ7"/>
<dbReference type="InterPro" id="IPR036291">
    <property type="entry name" value="NAD(P)-bd_dom_sf"/>
</dbReference>
<dbReference type="SMART" id="SM00829">
    <property type="entry name" value="PKS_ER"/>
    <property type="match status" value="1"/>
</dbReference>
<sequence>MKGKCLKLLSKNNVDIFDYDVPRPGPGQVLIENDYTAISAGTELANIMMLPNTYNTLPGYSGCGRIIELGDGVKNVQLGDRVIDNWGRHMSHNVKNANELTMVSDDRISSLEASFVVIATFPMFGLRRTRLEIGESAMIIGQGLLGLFALQFAALSGAVPVIVSDLNPKRLELARELGADYAFSPAEDDYVQKVLDATDGKGVDCVVEVTGAAIAMRQALECTAKFGRLSLLGCTRIPDCTVDFYQLVHKRGVTIVGTNTTARPRVDSSGGFWTERDEMAAILKLLAHGKFKVKPIISDVVSPADAHAFYLGLIESKNPNVGYAFDWRQVR</sequence>
<protein>
    <submittedName>
        <fullName evidence="7">2-desacetyl-2-hydroxyethyl bacteriochlorophyllide A dehydrogenase</fullName>
    </submittedName>
</protein>
<dbReference type="InterPro" id="IPR013154">
    <property type="entry name" value="ADH-like_N"/>
</dbReference>
<evidence type="ECO:0000256" key="5">
    <source>
        <dbReference type="ARBA" id="ARBA00023002"/>
    </source>
</evidence>
<evidence type="ECO:0000259" key="6">
    <source>
        <dbReference type="SMART" id="SM00829"/>
    </source>
</evidence>
<dbReference type="Gene3D" id="3.90.180.10">
    <property type="entry name" value="Medium-chain alcohol dehydrogenases, catalytic domain"/>
    <property type="match status" value="2"/>
</dbReference>
<dbReference type="InterPro" id="IPR013149">
    <property type="entry name" value="ADH-like_C"/>
</dbReference>
<dbReference type="Gene3D" id="3.40.50.720">
    <property type="entry name" value="NAD(P)-binding Rossmann-like Domain"/>
    <property type="match status" value="1"/>
</dbReference>
<gene>
    <name evidence="7" type="ORF">J3R75_000495</name>
</gene>
<evidence type="ECO:0000256" key="1">
    <source>
        <dbReference type="ARBA" id="ARBA00001947"/>
    </source>
</evidence>
<reference evidence="7" key="1">
    <citation type="submission" date="2023-07" db="EMBL/GenBank/DDBJ databases">
        <title>Genomic Encyclopedia of Type Strains, Phase IV (KMG-IV): sequencing the most valuable type-strain genomes for metagenomic binning, comparative biology and taxonomic classification.</title>
        <authorList>
            <person name="Goeker M."/>
        </authorList>
    </citation>
    <scope>NUCLEOTIDE SEQUENCE</scope>
    <source>
        <strain evidence="7">DSM 24202</strain>
    </source>
</reference>
<evidence type="ECO:0000256" key="4">
    <source>
        <dbReference type="ARBA" id="ARBA00022833"/>
    </source>
</evidence>
<comment type="caution">
    <text evidence="7">The sequence shown here is derived from an EMBL/GenBank/DDBJ whole genome shotgun (WGS) entry which is preliminary data.</text>
</comment>
<name>A0AAE4AMZ7_9BACT</name>
<dbReference type="PANTHER" id="PTHR43350">
    <property type="entry name" value="NAD-DEPENDENT ALCOHOL DEHYDROGENASE"/>
    <property type="match status" value="1"/>
</dbReference>
<evidence type="ECO:0000313" key="7">
    <source>
        <dbReference type="EMBL" id="MDQ0288388.1"/>
    </source>
</evidence>
<comment type="similarity">
    <text evidence="2">Belongs to the zinc-containing alcohol dehydrogenase family.</text>
</comment>
<dbReference type="GO" id="GO:0046872">
    <property type="term" value="F:metal ion binding"/>
    <property type="evidence" value="ECO:0007669"/>
    <property type="project" value="UniProtKB-KW"/>
</dbReference>
<dbReference type="EMBL" id="JAUSVL010000001">
    <property type="protein sequence ID" value="MDQ0288388.1"/>
    <property type="molecule type" value="Genomic_DNA"/>
</dbReference>
<evidence type="ECO:0000313" key="8">
    <source>
        <dbReference type="Proteomes" id="UP001238163"/>
    </source>
</evidence>
<dbReference type="SUPFAM" id="SSF50129">
    <property type="entry name" value="GroES-like"/>
    <property type="match status" value="1"/>
</dbReference>
<feature type="domain" description="Enoyl reductase (ER)" evidence="6">
    <location>
        <begin position="11"/>
        <end position="308"/>
    </location>
</feature>
<dbReference type="InterPro" id="IPR020843">
    <property type="entry name" value="ER"/>
</dbReference>
<accession>A0AAE4AMZ7</accession>
<keyword evidence="3" id="KW-0479">Metal-binding</keyword>
<comment type="cofactor">
    <cofactor evidence="1">
        <name>Zn(2+)</name>
        <dbReference type="ChEBI" id="CHEBI:29105"/>
    </cofactor>
</comment>
<keyword evidence="5" id="KW-0560">Oxidoreductase</keyword>
<evidence type="ECO:0000256" key="3">
    <source>
        <dbReference type="ARBA" id="ARBA00022723"/>
    </source>
</evidence>
<dbReference type="Proteomes" id="UP001238163">
    <property type="component" value="Unassembled WGS sequence"/>
</dbReference>